<evidence type="ECO:0008006" key="4">
    <source>
        <dbReference type="Google" id="ProtNLM"/>
    </source>
</evidence>
<accession>A0A0D6Z921</accession>
<dbReference type="OrthoDB" id="2935297at2"/>
<feature type="region of interest" description="Disordered" evidence="1">
    <location>
        <begin position="242"/>
        <end position="261"/>
    </location>
</feature>
<proteinExistence type="predicted"/>
<feature type="compositionally biased region" description="Basic residues" evidence="1">
    <location>
        <begin position="247"/>
        <end position="261"/>
    </location>
</feature>
<evidence type="ECO:0000313" key="2">
    <source>
        <dbReference type="EMBL" id="KIY22057.1"/>
    </source>
</evidence>
<evidence type="ECO:0000256" key="1">
    <source>
        <dbReference type="SAM" id="MobiDB-lite"/>
    </source>
</evidence>
<comment type="caution">
    <text evidence="2">The sequence shown here is derived from an EMBL/GenBank/DDBJ whole genome shotgun (WGS) entry which is preliminary data.</text>
</comment>
<evidence type="ECO:0000313" key="3">
    <source>
        <dbReference type="Proteomes" id="UP000032512"/>
    </source>
</evidence>
<gene>
    <name evidence="2" type="ORF">UB32_10545</name>
</gene>
<dbReference type="AlphaFoldDB" id="A0A0D6Z921"/>
<dbReference type="Proteomes" id="UP000032512">
    <property type="component" value="Unassembled WGS sequence"/>
</dbReference>
<sequence>MFEMKCLTRFAVFSKKYEEVLAKQVADEELVGEPAWYSPNDLVRLQLLKPQTNKRLFDPYNPLFHTPNLYLDLAKINNDKDLIKFVNVYGLPMGLSEVTKEGIDETITLIEMETFYFFEELDEYQKLLNLWYEIMNEEQVSHYPSFLVNGEFISNKEKESNEVIAKILNHKKSWKETIEYLDGISLCVSFRNLLEVAYFQLTYAILNRKSLRKCMECNAIFEVTHDSQKFCPAKRGVKRSTCENTHKIRKRRQKQKRNNTN</sequence>
<dbReference type="RefSeq" id="WP_044393600.1">
    <property type="nucleotide sequence ID" value="NZ_JXIQ01000083.1"/>
</dbReference>
<organism evidence="2 3">
    <name type="scientific">Mesobacillus subterraneus</name>
    <dbReference type="NCBI Taxonomy" id="285983"/>
    <lineage>
        <taxon>Bacteria</taxon>
        <taxon>Bacillati</taxon>
        <taxon>Bacillota</taxon>
        <taxon>Bacilli</taxon>
        <taxon>Bacillales</taxon>
        <taxon>Bacillaceae</taxon>
        <taxon>Mesobacillus</taxon>
    </lineage>
</organism>
<dbReference type="EMBL" id="JXIQ01000083">
    <property type="protein sequence ID" value="KIY22057.1"/>
    <property type="molecule type" value="Genomic_DNA"/>
</dbReference>
<name>A0A0D6Z921_9BACI</name>
<keyword evidence="3" id="KW-1185">Reference proteome</keyword>
<reference evidence="2 3" key="1">
    <citation type="submission" date="2015-01" db="EMBL/GenBank/DDBJ databases">
        <title>Draft genome sequences of the supercritical CO2 tolerant bacteria Bacillus subterraneus MITOT1 and Bacillus cereus MIT0214.</title>
        <authorList>
            <person name="Peet K.C."/>
            <person name="Thompson J.R."/>
        </authorList>
    </citation>
    <scope>NUCLEOTIDE SEQUENCE [LARGE SCALE GENOMIC DNA]</scope>
    <source>
        <strain evidence="2 3">MITOT1</strain>
    </source>
</reference>
<dbReference type="PATRIC" id="fig|285983.3.peg.668"/>
<protein>
    <recommendedName>
        <fullName evidence="4">CGNR zinc finger domain-containing protein</fullName>
    </recommendedName>
</protein>